<protein>
    <submittedName>
        <fullName evidence="4">Conjugal transfer protein TraG N-terminal domain-containing protein</fullName>
    </submittedName>
</protein>
<dbReference type="InterPro" id="IPR012931">
    <property type="entry name" value="TraG_N_Proteobacteria"/>
</dbReference>
<proteinExistence type="predicted"/>
<feature type="compositionally biased region" description="Polar residues" evidence="1">
    <location>
        <begin position="477"/>
        <end position="487"/>
    </location>
</feature>
<feature type="transmembrane region" description="Helical" evidence="2">
    <location>
        <begin position="33"/>
        <end position="51"/>
    </location>
</feature>
<evidence type="ECO:0000313" key="4">
    <source>
        <dbReference type="EMBL" id="QSB42447.1"/>
    </source>
</evidence>
<dbReference type="Proteomes" id="UP000663249">
    <property type="component" value="Plasmid pSDM007"/>
</dbReference>
<evidence type="ECO:0000256" key="1">
    <source>
        <dbReference type="SAM" id="MobiDB-lite"/>
    </source>
</evidence>
<feature type="region of interest" description="Disordered" evidence="1">
    <location>
        <begin position="468"/>
        <end position="487"/>
    </location>
</feature>
<keyword evidence="5" id="KW-1185">Reference proteome</keyword>
<feature type="region of interest" description="Disordered" evidence="1">
    <location>
        <begin position="1016"/>
        <end position="1145"/>
    </location>
</feature>
<organism evidence="4 5">
    <name type="scientific">Pseudomonas hygromyciniae</name>
    <dbReference type="NCBI Taxonomy" id="2812000"/>
    <lineage>
        <taxon>Bacteria</taxon>
        <taxon>Pseudomonadati</taxon>
        <taxon>Pseudomonadota</taxon>
        <taxon>Gammaproteobacteria</taxon>
        <taxon>Pseudomonadales</taxon>
        <taxon>Pseudomonadaceae</taxon>
        <taxon>Pseudomonas</taxon>
    </lineage>
</organism>
<feature type="transmembrane region" description="Helical" evidence="2">
    <location>
        <begin position="374"/>
        <end position="398"/>
    </location>
</feature>
<accession>A0ABX7K7F1</accession>
<feature type="transmembrane region" description="Helical" evidence="2">
    <location>
        <begin position="431"/>
        <end position="456"/>
    </location>
</feature>
<feature type="compositionally biased region" description="Polar residues" evidence="1">
    <location>
        <begin position="1102"/>
        <end position="1123"/>
    </location>
</feature>
<keyword evidence="2" id="KW-0472">Membrane</keyword>
<dbReference type="RefSeq" id="WP_170058668.1">
    <property type="nucleotide sequence ID" value="NZ_CP070507.1"/>
</dbReference>
<dbReference type="Pfam" id="PF07916">
    <property type="entry name" value="TraG_N"/>
    <property type="match status" value="1"/>
</dbReference>
<keyword evidence="2" id="KW-1133">Transmembrane helix</keyword>
<evidence type="ECO:0000313" key="5">
    <source>
        <dbReference type="Proteomes" id="UP000663249"/>
    </source>
</evidence>
<evidence type="ECO:0000259" key="3">
    <source>
        <dbReference type="Pfam" id="PF07916"/>
    </source>
</evidence>
<feature type="transmembrane region" description="Helical" evidence="2">
    <location>
        <begin position="342"/>
        <end position="362"/>
    </location>
</feature>
<feature type="transmembrane region" description="Helical" evidence="2">
    <location>
        <begin position="58"/>
        <end position="76"/>
    </location>
</feature>
<dbReference type="EMBL" id="CP070507">
    <property type="protein sequence ID" value="QSB42447.1"/>
    <property type="molecule type" value="Genomic_DNA"/>
</dbReference>
<keyword evidence="2" id="KW-0812">Transmembrane</keyword>
<feature type="transmembrane region" description="Helical" evidence="2">
    <location>
        <begin position="96"/>
        <end position="113"/>
    </location>
</feature>
<evidence type="ECO:0000256" key="2">
    <source>
        <dbReference type="SAM" id="Phobius"/>
    </source>
</evidence>
<sequence length="1145" mass="120633">MDFTIYTTGSAEFLEIMLNACAMITGSGDSEDLARIGALLGLLLLAFQAVFNNQAITFGKAGLVLVLYMMFYGPTVTTVIEDTVSSQVRVVDNVPLGPAFVGSVISTVAYRITKTTEQAFSTPSMTDYGLFSSLSTLSKVRDALRNPMALDSFQNYRKSEGWDLPRSVNEYMTFCSLNPVALRTDKTLTDLYRAPGWSQVLSNQNSSMFIYVYDGTAGAMKSCAEARSFLNAHLQNVYTDVLGDILQKGFSEEVKTNRMTSGVQVQVATDQAIQSLALSSKSAQDYVLTSLIAPIFNDSRVDAMNHWQEQRAAMALRESLNQQEIQWAGKGDSFKHYMRPMIAFFEGMLYAMTPFLAFALLLGGPGLSILGKYLVLPLAVGLWMPLLSIVNAFTLWYAGAQMEAVFNGYDPTGPGFAMLQLMDIDKAIGKALGIGGLLAASVPPLALFIVSGSAMVANSLMGQMTSGDKFKSEDVNPRSQASAPVLSTNASFTSDQVSTGVAKTGTTQLAETISSEQAASSVVQSASMASQTATSQYQESLKAAGQQLSSSGTGRQALAQIGENLSASSALSSNASYNEAKESLRSLGLSESSLNQATSNAAMGVSTPFGGLKRTDNTSADTMTQENRAKAEKALAQLTQSVQSTDSNVLTFATGDAFSSSALAQQSASNTDEIGKTRSSAIQAQQTYNQASSLQDTIKAGQSLSLRDAGVKALTRGLGRNETGLALEKIAGQTESGKELYEQAFGSQSIQDMSKDTSERRAMAAIRAINQDGRLGDLLMSQYNPFDFNVNQGDANSNAGLTSSAAKATAGTDAIAGKLDAKWNSNAGAYASSNDMNASGYQATKEDGATVIGQRNSENMDPVIDANSQNQDHVSNRSSQAAYETLAARGQAASQGTNLGSVVANGANGAFTGINTIAGAFRSGSDSEKLENYYDIGINQGLKPEEAQYFAAKATGEFGSTEGDAYRELNGYYRSQGIRDTNYIAGAITAIDDAAKAPESGSYPTLTALADSRAAVHYQTHQAPSPEDVPQMPSHGPGSEAVPQMPSHGPGSEAVPQMPSHGPGSEAVPQMPSHGPGSEDVPQIPSHGPGSEDVPQIPSPGPTSQETVQVPTQGPTRQSTQSVPAPSSAAPAAPKPQRPTGINTD</sequence>
<gene>
    <name evidence="4" type="ORF">JTY93_28185</name>
</gene>
<reference evidence="4 5" key="1">
    <citation type="submission" date="2021-02" db="EMBL/GenBank/DDBJ databases">
        <title>Genomic and phenotypic characterization of Pseudomonas hygromyciniae, a novel bacterial species discovered from a commercially purchased antibiotic vial.</title>
        <authorList>
            <person name="Turner T.L."/>
            <person name="Mitra S.D."/>
            <person name="Kochan T.J."/>
            <person name="Pincus N.B."/>
            <person name="Lebrun-Corbin M."/>
            <person name="Cheung B."/>
            <person name="Gatesy S.W."/>
            <person name="Afzal T."/>
            <person name="Ozer E.A."/>
            <person name="Hauser A.R."/>
        </authorList>
    </citation>
    <scope>NUCLEOTIDE SEQUENCE [LARGE SCALE GENOMIC DNA]</scope>
    <source>
        <strain evidence="4 5">SDM007</strain>
        <plasmid evidence="4 5">pSDM007</plasmid>
    </source>
</reference>
<keyword evidence="4" id="KW-0614">Plasmid</keyword>
<feature type="domain" description="TraG N-terminal Proteobacteria" evidence="3">
    <location>
        <begin position="4"/>
        <end position="469"/>
    </location>
</feature>
<geneLocation type="plasmid" evidence="4 5">
    <name>pSDM007</name>
</geneLocation>
<name>A0ABX7K7F1_9PSED</name>